<evidence type="ECO:0000313" key="1">
    <source>
        <dbReference type="EMBL" id="KAG7363876.1"/>
    </source>
</evidence>
<protein>
    <submittedName>
        <fullName evidence="1">Uncharacterized protein</fullName>
    </submittedName>
</protein>
<evidence type="ECO:0000313" key="2">
    <source>
        <dbReference type="Proteomes" id="UP000693970"/>
    </source>
</evidence>
<dbReference type="Proteomes" id="UP000693970">
    <property type="component" value="Unassembled WGS sequence"/>
</dbReference>
<accession>A0A9K3LN64</accession>
<comment type="caution">
    <text evidence="1">The sequence shown here is derived from an EMBL/GenBank/DDBJ whole genome shotgun (WGS) entry which is preliminary data.</text>
</comment>
<sequence length="471" mass="52445">MDELFDENGQLRCLQWTLILDFGDIHKDLQSIEKAIADPSPIKDINIRLINDPTLYDESEGAELVAAFSKVVETKNTWDHVRVKDLGRGRNRDHEGYRVMNPWIAPILRCLLENATKVDTFSIQMEFPEDAIPVFEAIQQGVPKIAKFDLRSLTPPLVRSLSPGLAFELGIPTGIVFPRGGLLGSSIDVLAEEISNWKRVKTLDFHYCSLSNEDIQKIVGGLCERDNDDSQRVDLILPRATPLNTSTLNSLGTLLKKSSSLQGLAFTSTVVGSHNPPNVDFTKFAQALANPTTRLQWINISGTKISSANCVLVADAMATNQYLEQLSVNVSQDDSDFTLPETSRTLRCALEQNKKSSLKRVTLGNPIDPRKTNVINDALAIEHYMDVNLYGKDLGTSSTVGIIPVSLWPTILMHVDQGRLSNKPPHNLSCLLMIDTDELTCVEREKWSQTRKSSLLYSLLKTHVAPAMLYY</sequence>
<gene>
    <name evidence="1" type="ORF">IV203_037077</name>
</gene>
<proteinExistence type="predicted"/>
<reference evidence="1" key="2">
    <citation type="submission" date="2021-04" db="EMBL/GenBank/DDBJ databases">
        <authorList>
            <person name="Podell S."/>
        </authorList>
    </citation>
    <scope>NUCLEOTIDE SEQUENCE</scope>
    <source>
        <strain evidence="1">Hildebrandi</strain>
    </source>
</reference>
<dbReference type="AlphaFoldDB" id="A0A9K3LN64"/>
<name>A0A9K3LN64_9STRA</name>
<organism evidence="1 2">
    <name type="scientific">Nitzschia inconspicua</name>
    <dbReference type="NCBI Taxonomy" id="303405"/>
    <lineage>
        <taxon>Eukaryota</taxon>
        <taxon>Sar</taxon>
        <taxon>Stramenopiles</taxon>
        <taxon>Ochrophyta</taxon>
        <taxon>Bacillariophyta</taxon>
        <taxon>Bacillariophyceae</taxon>
        <taxon>Bacillariophycidae</taxon>
        <taxon>Bacillariales</taxon>
        <taxon>Bacillariaceae</taxon>
        <taxon>Nitzschia</taxon>
    </lineage>
</organism>
<keyword evidence="2" id="KW-1185">Reference proteome</keyword>
<reference evidence="1" key="1">
    <citation type="journal article" date="2021" name="Sci. Rep.">
        <title>Diploid genomic architecture of Nitzschia inconspicua, an elite biomass production diatom.</title>
        <authorList>
            <person name="Oliver A."/>
            <person name="Podell S."/>
            <person name="Pinowska A."/>
            <person name="Traller J.C."/>
            <person name="Smith S.R."/>
            <person name="McClure R."/>
            <person name="Beliaev A."/>
            <person name="Bohutskyi P."/>
            <person name="Hill E.A."/>
            <person name="Rabines A."/>
            <person name="Zheng H."/>
            <person name="Allen L.Z."/>
            <person name="Kuo A."/>
            <person name="Grigoriev I.V."/>
            <person name="Allen A.E."/>
            <person name="Hazlebeck D."/>
            <person name="Allen E.E."/>
        </authorList>
    </citation>
    <scope>NUCLEOTIDE SEQUENCE</scope>
    <source>
        <strain evidence="1">Hildebrandi</strain>
    </source>
</reference>
<dbReference type="EMBL" id="JAGRRH010000009">
    <property type="protein sequence ID" value="KAG7363876.1"/>
    <property type="molecule type" value="Genomic_DNA"/>
</dbReference>